<dbReference type="RefSeq" id="WP_166920720.1">
    <property type="nucleotide sequence ID" value="NZ_JAASRN010000005.1"/>
</dbReference>
<comment type="caution">
    <text evidence="2">The sequence shown here is derived from an EMBL/GenBank/DDBJ whole genome shotgun (WGS) entry which is preliminary data.</text>
</comment>
<evidence type="ECO:0000313" key="2">
    <source>
        <dbReference type="EMBL" id="NIK74697.1"/>
    </source>
</evidence>
<keyword evidence="3" id="KW-1185">Reference proteome</keyword>
<dbReference type="EMBL" id="JAASRN010000005">
    <property type="protein sequence ID" value="NIK74697.1"/>
    <property type="molecule type" value="Genomic_DNA"/>
</dbReference>
<feature type="chain" id="PRO_5032390765" description="Lipoprotein" evidence="1">
    <location>
        <begin position="23"/>
        <end position="287"/>
    </location>
</feature>
<organism evidence="2 3">
    <name type="scientific">Thermonema lapsum</name>
    <dbReference type="NCBI Taxonomy" id="28195"/>
    <lineage>
        <taxon>Bacteria</taxon>
        <taxon>Pseudomonadati</taxon>
        <taxon>Bacteroidota</taxon>
        <taxon>Cytophagia</taxon>
        <taxon>Cytophagales</taxon>
        <taxon>Thermonemataceae</taxon>
        <taxon>Thermonema</taxon>
    </lineage>
</organism>
<proteinExistence type="predicted"/>
<feature type="signal peptide" evidence="1">
    <location>
        <begin position="1"/>
        <end position="22"/>
    </location>
</feature>
<dbReference type="PROSITE" id="PS51257">
    <property type="entry name" value="PROKAR_LIPOPROTEIN"/>
    <property type="match status" value="1"/>
</dbReference>
<evidence type="ECO:0000313" key="3">
    <source>
        <dbReference type="Proteomes" id="UP000537126"/>
    </source>
</evidence>
<protein>
    <recommendedName>
        <fullName evidence="4">Lipoprotein</fullName>
    </recommendedName>
</protein>
<reference evidence="2 3" key="1">
    <citation type="submission" date="2020-03" db="EMBL/GenBank/DDBJ databases">
        <title>Genomic Encyclopedia of Type Strains, Phase IV (KMG-IV): sequencing the most valuable type-strain genomes for metagenomic binning, comparative biology and taxonomic classification.</title>
        <authorList>
            <person name="Goeker M."/>
        </authorList>
    </citation>
    <scope>NUCLEOTIDE SEQUENCE [LARGE SCALE GENOMIC DNA]</scope>
    <source>
        <strain evidence="2 3">DSM 5718</strain>
    </source>
</reference>
<keyword evidence="1" id="KW-0732">Signal</keyword>
<gene>
    <name evidence="2" type="ORF">FHS56_002229</name>
</gene>
<sequence length="287" mass="31830">MKRVFWKYATIVALASLTGLSACNKKDSEPTIPEDAYVQDGNDLQSEFDDLESFSIDATLQAEAAAKPSDESATARANGVVRGCNCTINIDSSRKKITIDFGTQGVQCQDGRIRKGKIIITYTGPYMEPSSVITTTPENYFVSNRRGIGFVQIVGTRTVTNITEQGGNPTHRLQEDGKLIFPSGLEATWESNRVREWVSGYEGIEERRNPFDDVFKITGEWSGTDRRKQSYSAEILEALTINTECFLSQNYLPVSGVLRMEGPRAIHVINYGNGECDNTITVTITRK</sequence>
<dbReference type="AlphaFoldDB" id="A0A846MTZ3"/>
<name>A0A846MTZ3_9BACT</name>
<evidence type="ECO:0000256" key="1">
    <source>
        <dbReference type="SAM" id="SignalP"/>
    </source>
</evidence>
<dbReference type="Proteomes" id="UP000537126">
    <property type="component" value="Unassembled WGS sequence"/>
</dbReference>
<accession>A0A846MTZ3</accession>
<evidence type="ECO:0008006" key="4">
    <source>
        <dbReference type="Google" id="ProtNLM"/>
    </source>
</evidence>